<comment type="caution">
    <text evidence="16">The sequence shown here is derived from an EMBL/GenBank/DDBJ whole genome shotgun (WGS) entry which is preliminary data.</text>
</comment>
<dbReference type="FunFam" id="3.40.50.20:FF:000010">
    <property type="entry name" value="Propionyl-CoA carboxylase subunit alpha"/>
    <property type="match status" value="1"/>
</dbReference>
<dbReference type="PROSITE" id="PS00866">
    <property type="entry name" value="CPSASE_1"/>
    <property type="match status" value="1"/>
</dbReference>
<dbReference type="SMART" id="SM00878">
    <property type="entry name" value="Biotin_carb_C"/>
    <property type="match status" value="1"/>
</dbReference>
<keyword evidence="9" id="KW-0460">Magnesium</keyword>
<dbReference type="GO" id="GO:0006633">
    <property type="term" value="P:fatty acid biosynthetic process"/>
    <property type="evidence" value="ECO:0007669"/>
    <property type="project" value="UniProtKB-KW"/>
</dbReference>
<keyword evidence="10 13" id="KW-0092">Biotin</keyword>
<evidence type="ECO:0000256" key="7">
    <source>
        <dbReference type="ARBA" id="ARBA00022741"/>
    </source>
</evidence>
<dbReference type="InterPro" id="IPR005482">
    <property type="entry name" value="Biotin_COase_C"/>
</dbReference>
<dbReference type="InterPro" id="IPR011761">
    <property type="entry name" value="ATP-grasp"/>
</dbReference>
<evidence type="ECO:0000313" key="16">
    <source>
        <dbReference type="EMBL" id="ODV56968.1"/>
    </source>
</evidence>
<evidence type="ECO:0000256" key="11">
    <source>
        <dbReference type="ARBA" id="ARBA00048600"/>
    </source>
</evidence>
<evidence type="ECO:0000256" key="5">
    <source>
        <dbReference type="ARBA" id="ARBA00022598"/>
    </source>
</evidence>
<reference evidence="16 17" key="1">
    <citation type="submission" date="2016-09" db="EMBL/GenBank/DDBJ databases">
        <title>Draft genome sequence of the soil isolate, Lysinibacillus fusiformis M5, a potential hypoxanthine producer.</title>
        <authorList>
            <person name="Gallegos-Monterrosa R."/>
            <person name="Maroti G."/>
            <person name="Balint B."/>
            <person name="Kovacs A.T."/>
        </authorList>
    </citation>
    <scope>NUCLEOTIDE SEQUENCE [LARGE SCALE GENOMIC DNA]</scope>
    <source>
        <strain evidence="16 17">M5</strain>
    </source>
</reference>
<dbReference type="InterPro" id="IPR011054">
    <property type="entry name" value="Rudment_hybrid_motif"/>
</dbReference>
<comment type="pathway">
    <text evidence="2 13">Lipid metabolism; malonyl-CoA biosynthesis; malonyl-CoA from acetyl-CoA: step 1/1.</text>
</comment>
<accession>A0A1E4R9E8</accession>
<dbReference type="Pfam" id="PF02785">
    <property type="entry name" value="Biotin_carb_C"/>
    <property type="match status" value="1"/>
</dbReference>
<dbReference type="Proteomes" id="UP000094784">
    <property type="component" value="Unassembled WGS sequence"/>
</dbReference>
<evidence type="ECO:0000256" key="8">
    <source>
        <dbReference type="ARBA" id="ARBA00022840"/>
    </source>
</evidence>
<comment type="function">
    <text evidence="1 13">This protein is a component of the acetyl coenzyme A carboxylase complex; first, biotin carboxylase catalyzes the carboxylation of the carrier protein and then the transcarboxylase transfers the carboxyl group to form malonyl-CoA.</text>
</comment>
<keyword evidence="5 13" id="KW-0436">Ligase</keyword>
<evidence type="ECO:0000256" key="1">
    <source>
        <dbReference type="ARBA" id="ARBA00003761"/>
    </source>
</evidence>
<dbReference type="GO" id="GO:2001295">
    <property type="term" value="P:malonyl-CoA biosynthetic process"/>
    <property type="evidence" value="ECO:0007669"/>
    <property type="project" value="UniProtKB-UniPathway"/>
</dbReference>
<dbReference type="InterPro" id="IPR051602">
    <property type="entry name" value="ACC_Biotin_Carboxylase"/>
</dbReference>
<evidence type="ECO:0000256" key="9">
    <source>
        <dbReference type="ARBA" id="ARBA00022842"/>
    </source>
</evidence>
<dbReference type="GO" id="GO:0005524">
    <property type="term" value="F:ATP binding"/>
    <property type="evidence" value="ECO:0007669"/>
    <property type="project" value="UniProtKB-UniRule"/>
</dbReference>
<dbReference type="InterPro" id="IPR005479">
    <property type="entry name" value="CPAse_ATP-bd"/>
</dbReference>
<dbReference type="NCBIfam" id="TIGR00514">
    <property type="entry name" value="accC"/>
    <property type="match status" value="1"/>
</dbReference>
<dbReference type="GO" id="GO:0004075">
    <property type="term" value="F:biotin carboxylase activity"/>
    <property type="evidence" value="ECO:0007669"/>
    <property type="project" value="UniProtKB-EC"/>
</dbReference>
<dbReference type="InterPro" id="IPR005481">
    <property type="entry name" value="BC-like_N"/>
</dbReference>
<dbReference type="SUPFAM" id="SSF51246">
    <property type="entry name" value="Rudiment single hybrid motif"/>
    <property type="match status" value="1"/>
</dbReference>
<evidence type="ECO:0000256" key="3">
    <source>
        <dbReference type="ARBA" id="ARBA00011750"/>
    </source>
</evidence>
<dbReference type="InterPro" id="IPR004549">
    <property type="entry name" value="Acetyl_CoA_COase_biotin_COase"/>
</dbReference>
<dbReference type="Pfam" id="PF02786">
    <property type="entry name" value="CPSase_L_D2"/>
    <property type="match status" value="1"/>
</dbReference>
<evidence type="ECO:0000259" key="15">
    <source>
        <dbReference type="PROSITE" id="PS50979"/>
    </source>
</evidence>
<feature type="domain" description="Biotin carboxylation" evidence="15">
    <location>
        <begin position="1"/>
        <end position="447"/>
    </location>
</feature>
<dbReference type="EMBL" id="MECQ01000001">
    <property type="protein sequence ID" value="ODV56968.1"/>
    <property type="molecule type" value="Genomic_DNA"/>
</dbReference>
<proteinExistence type="predicted"/>
<dbReference type="FunFam" id="3.30.1490.20:FF:000018">
    <property type="entry name" value="Biotin carboxylase"/>
    <property type="match status" value="1"/>
</dbReference>
<dbReference type="PROSITE" id="PS00867">
    <property type="entry name" value="CPSASE_2"/>
    <property type="match status" value="1"/>
</dbReference>
<evidence type="ECO:0000256" key="13">
    <source>
        <dbReference type="RuleBase" id="RU365063"/>
    </source>
</evidence>
<dbReference type="GO" id="GO:0046872">
    <property type="term" value="F:metal ion binding"/>
    <property type="evidence" value="ECO:0007669"/>
    <property type="project" value="UniProtKB-KW"/>
</dbReference>
<dbReference type="NCBIfam" id="NF006367">
    <property type="entry name" value="PRK08591.1"/>
    <property type="match status" value="1"/>
</dbReference>
<dbReference type="PROSITE" id="PS50975">
    <property type="entry name" value="ATP_GRASP"/>
    <property type="match status" value="1"/>
</dbReference>
<keyword evidence="6" id="KW-0479">Metal-binding</keyword>
<dbReference type="InterPro" id="IPR016185">
    <property type="entry name" value="PreATP-grasp_dom_sf"/>
</dbReference>
<dbReference type="PANTHER" id="PTHR48095">
    <property type="entry name" value="PYRUVATE CARBOXYLASE SUBUNIT A"/>
    <property type="match status" value="1"/>
</dbReference>
<keyword evidence="13" id="KW-0276">Fatty acid metabolism</keyword>
<organism evidence="16 17">
    <name type="scientific">Lysinibacillus fusiformis</name>
    <dbReference type="NCBI Taxonomy" id="28031"/>
    <lineage>
        <taxon>Bacteria</taxon>
        <taxon>Bacillati</taxon>
        <taxon>Bacillota</taxon>
        <taxon>Bacilli</taxon>
        <taxon>Bacillales</taxon>
        <taxon>Bacillaceae</taxon>
        <taxon>Lysinibacillus</taxon>
    </lineage>
</organism>
<dbReference type="InterPro" id="IPR011764">
    <property type="entry name" value="Biotin_carboxylation_dom"/>
</dbReference>
<dbReference type="PROSITE" id="PS50979">
    <property type="entry name" value="BC"/>
    <property type="match status" value="1"/>
</dbReference>
<protein>
    <recommendedName>
        <fullName evidence="4 13">Biotin carboxylase</fullName>
        <ecNumber evidence="4 13">6.3.4.14</ecNumber>
    </recommendedName>
    <alternativeName>
        <fullName evidence="13">Acetyl-coenzyme A carboxylase biotin carboxylase subunit A</fullName>
    </alternativeName>
</protein>
<dbReference type="AlphaFoldDB" id="A0A1E4R9E8"/>
<dbReference type="UniPathway" id="UPA00655">
    <property type="reaction ID" value="UER00711"/>
</dbReference>
<keyword evidence="13" id="KW-0443">Lipid metabolism</keyword>
<evidence type="ECO:0000256" key="6">
    <source>
        <dbReference type="ARBA" id="ARBA00022723"/>
    </source>
</evidence>
<evidence type="ECO:0000256" key="12">
    <source>
        <dbReference type="PROSITE-ProRule" id="PRU00409"/>
    </source>
</evidence>
<comment type="subunit">
    <text evidence="3 13">Acetyl-CoA carboxylase is a heterohexamer of biotin carboxyl carrier protein, biotin carboxylase and the two subunits of carboxyl transferase in a 2:2 complex.</text>
</comment>
<sequence>MKKVLIANRGEIAVRIIRACKELGIQSVAVYSEADADALHVKLADEAYCIGPKLSKDSYLSFPALLSVAEKTGADGIHPGYGFVSENADFAEACENAGIKFIGPSSDSIKIMGIKDVARTTMEAAGVPLVPGTGIVPDIETGKEWAAKIGYPVIIKATAGGGGKGIRVARTEEDLVKGIDITQKEAAAAFGNPGVYLEKFIEYFRHCEIQILADGYGNVVHLGERDCTVQRRMQKLVEEAPSPALSSERRAEMGAAAVKAAQACDYEGAGTIEFIYDYQEDKFYFMEMNTRIQVEHPVTEMISGVDLVQQQLKIASGEKLPFTQDDIQLNGWAIECRINAENAYKNFMPSAGTVDTYVTPGGYGVRIDSAVYAGYTIPPYYDSMVAKLIVHANTREEAIAKMNRALSEFEVSGPGINTTIPFHQALMNNDVFKSAQFNTKFLEENDVLGVAEKVK</sequence>
<dbReference type="EC" id="6.3.4.14" evidence="4 13"/>
<gene>
    <name evidence="16" type="ORF">BG258_14200</name>
</gene>
<dbReference type="SUPFAM" id="SSF52440">
    <property type="entry name" value="PreATP-grasp domain"/>
    <property type="match status" value="1"/>
</dbReference>
<name>A0A1E4R9E8_9BACI</name>
<dbReference type="Gene3D" id="3.30.470.20">
    <property type="entry name" value="ATP-grasp fold, B domain"/>
    <property type="match status" value="1"/>
</dbReference>
<dbReference type="Pfam" id="PF00289">
    <property type="entry name" value="Biotin_carb_N"/>
    <property type="match status" value="1"/>
</dbReference>
<dbReference type="RefSeq" id="WP_031417401.1">
    <property type="nucleotide sequence ID" value="NZ_CP130331.1"/>
</dbReference>
<dbReference type="PANTHER" id="PTHR48095:SF2">
    <property type="entry name" value="BIOTIN CARBOXYLASE, CHLOROPLASTIC"/>
    <property type="match status" value="1"/>
</dbReference>
<keyword evidence="7 12" id="KW-0547">Nucleotide-binding</keyword>
<dbReference type="OrthoDB" id="9807469at2"/>
<evidence type="ECO:0000256" key="2">
    <source>
        <dbReference type="ARBA" id="ARBA00004956"/>
    </source>
</evidence>
<dbReference type="SUPFAM" id="SSF56059">
    <property type="entry name" value="Glutathione synthetase ATP-binding domain-like"/>
    <property type="match status" value="1"/>
</dbReference>
<evidence type="ECO:0000313" key="17">
    <source>
        <dbReference type="Proteomes" id="UP000094784"/>
    </source>
</evidence>
<keyword evidence="13" id="KW-0275">Fatty acid biosynthesis</keyword>
<evidence type="ECO:0000259" key="14">
    <source>
        <dbReference type="PROSITE" id="PS50975"/>
    </source>
</evidence>
<evidence type="ECO:0000256" key="4">
    <source>
        <dbReference type="ARBA" id="ARBA00013263"/>
    </source>
</evidence>
<evidence type="ECO:0000256" key="10">
    <source>
        <dbReference type="ARBA" id="ARBA00023267"/>
    </source>
</evidence>
<keyword evidence="8 12" id="KW-0067">ATP-binding</keyword>
<feature type="domain" description="ATP-grasp" evidence="14">
    <location>
        <begin position="119"/>
        <end position="316"/>
    </location>
</feature>
<keyword evidence="13" id="KW-0444">Lipid biosynthesis</keyword>
<comment type="catalytic activity">
    <reaction evidence="11 13">
        <text>N(6)-biotinyl-L-lysyl-[protein] + hydrogencarbonate + ATP = N(6)-carboxybiotinyl-L-lysyl-[protein] + ADP + phosphate + H(+)</text>
        <dbReference type="Rhea" id="RHEA:13501"/>
        <dbReference type="Rhea" id="RHEA-COMP:10505"/>
        <dbReference type="Rhea" id="RHEA-COMP:10506"/>
        <dbReference type="ChEBI" id="CHEBI:15378"/>
        <dbReference type="ChEBI" id="CHEBI:17544"/>
        <dbReference type="ChEBI" id="CHEBI:30616"/>
        <dbReference type="ChEBI" id="CHEBI:43474"/>
        <dbReference type="ChEBI" id="CHEBI:83144"/>
        <dbReference type="ChEBI" id="CHEBI:83145"/>
        <dbReference type="ChEBI" id="CHEBI:456216"/>
        <dbReference type="EC" id="6.3.4.14"/>
    </reaction>
</comment>